<comment type="caution">
    <text evidence="6">The sequence shown here is derived from an EMBL/GenBank/DDBJ whole genome shotgun (WGS) entry which is preliminary data.</text>
</comment>
<protein>
    <recommendedName>
        <fullName evidence="8">Cell division protein FtsQ</fullName>
    </recommendedName>
</protein>
<dbReference type="EMBL" id="JACRSW010000035">
    <property type="protein sequence ID" value="MBC8558133.1"/>
    <property type="molecule type" value="Genomic_DNA"/>
</dbReference>
<keyword evidence="2" id="KW-0132">Cell division</keyword>
<evidence type="ECO:0000256" key="4">
    <source>
        <dbReference type="ARBA" id="ARBA00022989"/>
    </source>
</evidence>
<keyword evidence="4" id="KW-1133">Transmembrane helix</keyword>
<evidence type="ECO:0000313" key="7">
    <source>
        <dbReference type="Proteomes" id="UP000637513"/>
    </source>
</evidence>
<reference evidence="6 7" key="1">
    <citation type="submission" date="2020-08" db="EMBL/GenBank/DDBJ databases">
        <title>Genome public.</title>
        <authorList>
            <person name="Liu C."/>
            <person name="Sun Q."/>
        </authorList>
    </citation>
    <scope>NUCLEOTIDE SEQUENCE [LARGE SCALE GENOMIC DNA]</scope>
    <source>
        <strain evidence="6 7">BX3</strain>
    </source>
</reference>
<evidence type="ECO:0000256" key="5">
    <source>
        <dbReference type="ARBA" id="ARBA00023306"/>
    </source>
</evidence>
<evidence type="ECO:0000256" key="1">
    <source>
        <dbReference type="ARBA" id="ARBA00022475"/>
    </source>
</evidence>
<dbReference type="InterPro" id="IPR050487">
    <property type="entry name" value="FtsQ_DivIB"/>
</dbReference>
<dbReference type="PANTHER" id="PTHR37820:SF1">
    <property type="entry name" value="CELL DIVISION PROTEIN FTSQ"/>
    <property type="match status" value="1"/>
</dbReference>
<keyword evidence="3" id="KW-0812">Transmembrane</keyword>
<keyword evidence="7" id="KW-1185">Reference proteome</keyword>
<keyword evidence="1" id="KW-1003">Cell membrane</keyword>
<dbReference type="Proteomes" id="UP000637513">
    <property type="component" value="Unassembled WGS sequence"/>
</dbReference>
<dbReference type="PANTHER" id="PTHR37820">
    <property type="entry name" value="CELL DIVISION PROTEIN DIVIB"/>
    <property type="match status" value="1"/>
</dbReference>
<gene>
    <name evidence="6" type="ORF">H8700_10510</name>
</gene>
<proteinExistence type="predicted"/>
<organism evidence="6 7">
    <name type="scientific">Jutongia hominis</name>
    <dbReference type="NCBI Taxonomy" id="2763664"/>
    <lineage>
        <taxon>Bacteria</taxon>
        <taxon>Bacillati</taxon>
        <taxon>Bacillota</taxon>
        <taxon>Clostridia</taxon>
        <taxon>Lachnospirales</taxon>
        <taxon>Lachnospiraceae</taxon>
        <taxon>Jutongia</taxon>
    </lineage>
</organism>
<keyword evidence="4" id="KW-0472">Membrane</keyword>
<keyword evidence="5" id="KW-0131">Cell cycle</keyword>
<evidence type="ECO:0000256" key="3">
    <source>
        <dbReference type="ARBA" id="ARBA00022692"/>
    </source>
</evidence>
<evidence type="ECO:0000256" key="2">
    <source>
        <dbReference type="ARBA" id="ARBA00022618"/>
    </source>
</evidence>
<evidence type="ECO:0008006" key="8">
    <source>
        <dbReference type="Google" id="ProtNLM"/>
    </source>
</evidence>
<dbReference type="RefSeq" id="WP_249305588.1">
    <property type="nucleotide sequence ID" value="NZ_JACRSW010000035.1"/>
</dbReference>
<accession>A0ABR7MWK1</accession>
<sequence>MRWYHKVLILLALVVLLVLFVFFGMKITTVHVEGTRMYSADEIKQSVFSRKYADNEFFFWIYQKMYGINTLPFVEEIDVSYDSLNTITLHVYDKKISGCIEYMGQYIYFDKDGIVLQSMKEKKEDVLVVNGIRFGTFTVGKAFNVKDDTLFQTIMNLSQLISHYKISVDKLQIEDKDILLLSGDIKVTLARKTMYDDEMSALSDVLKTAKKEKLKGTIDMQNFQAGDKIVLKSEKKKVTKKSEK</sequence>
<evidence type="ECO:0000313" key="6">
    <source>
        <dbReference type="EMBL" id="MBC8558133.1"/>
    </source>
</evidence>
<name>A0ABR7MWK1_9FIRM</name>